<protein>
    <submittedName>
        <fullName evidence="3">Tripartite tricarboxylate transporter TctB family protein</fullName>
    </submittedName>
</protein>
<feature type="domain" description="DUF1468" evidence="2">
    <location>
        <begin position="8"/>
        <end position="140"/>
    </location>
</feature>
<dbReference type="AlphaFoldDB" id="A0A975YIS0"/>
<organism evidence="3 4">
    <name type="scientific">Elioraea tepida</name>
    <dbReference type="NCBI Taxonomy" id="2843330"/>
    <lineage>
        <taxon>Bacteria</taxon>
        <taxon>Pseudomonadati</taxon>
        <taxon>Pseudomonadota</taxon>
        <taxon>Alphaproteobacteria</taxon>
        <taxon>Acetobacterales</taxon>
        <taxon>Elioraeaceae</taxon>
        <taxon>Elioraea</taxon>
    </lineage>
</organism>
<gene>
    <name evidence="3" type="ORF">KO353_10325</name>
</gene>
<evidence type="ECO:0000259" key="2">
    <source>
        <dbReference type="Pfam" id="PF07331"/>
    </source>
</evidence>
<dbReference type="EMBL" id="CP076448">
    <property type="protein sequence ID" value="QXM23707.1"/>
    <property type="molecule type" value="Genomic_DNA"/>
</dbReference>
<keyword evidence="1" id="KW-0472">Membrane</keyword>
<name>A0A975YIS0_9PROT</name>
<keyword evidence="1" id="KW-1133">Transmembrane helix</keyword>
<proteinExistence type="predicted"/>
<dbReference type="RefSeq" id="WP_218284604.1">
    <property type="nucleotide sequence ID" value="NZ_CP076448.1"/>
</dbReference>
<keyword evidence="4" id="KW-1185">Reference proteome</keyword>
<dbReference type="Proteomes" id="UP000694001">
    <property type="component" value="Chromosome"/>
</dbReference>
<feature type="transmembrane region" description="Helical" evidence="1">
    <location>
        <begin position="94"/>
        <end position="127"/>
    </location>
</feature>
<dbReference type="InterPro" id="IPR009936">
    <property type="entry name" value="DUF1468"/>
</dbReference>
<sequence length="153" mass="15269">MRGRTDRVLGLALAALGLAAIWAAQGLEVRFLGDPVGPKPFPTVAGSVLLACGVLVAVRPGPPVAWPSARRLGAIAAAAAALVLYALLMRPLGFVLATALAVALSAMVFGGRPLVSVLFGLGVGAALHALFDRLLEIPLPGGVLGAVVGPVGL</sequence>
<dbReference type="KEGG" id="elio:KO353_10325"/>
<dbReference type="Pfam" id="PF07331">
    <property type="entry name" value="TctB"/>
    <property type="match status" value="1"/>
</dbReference>
<keyword evidence="1" id="KW-0812">Transmembrane</keyword>
<evidence type="ECO:0000313" key="3">
    <source>
        <dbReference type="EMBL" id="QXM23707.1"/>
    </source>
</evidence>
<feature type="transmembrane region" description="Helical" evidence="1">
    <location>
        <begin position="72"/>
        <end position="88"/>
    </location>
</feature>
<reference evidence="3" key="1">
    <citation type="submission" date="2021-06" db="EMBL/GenBank/DDBJ databases">
        <title>Elioraea tepida, sp. nov., a moderately thermophilic aerobic anoxygenic phototrophic bacterium isolated from an alkaline siliceous hot spring mat community in Yellowstone National Park, WY, USA.</title>
        <authorList>
            <person name="Saini M.K."/>
            <person name="Yoshida S."/>
            <person name="Sebastian A."/>
            <person name="Hirose S."/>
            <person name="Hara E."/>
            <person name="Tamaki H."/>
            <person name="Soulier N.T."/>
            <person name="Albert I."/>
            <person name="Hanada S."/>
            <person name="Bryant D.A."/>
            <person name="Tank M."/>
        </authorList>
    </citation>
    <scope>NUCLEOTIDE SEQUENCE</scope>
    <source>
        <strain evidence="3">MS-P2</strain>
    </source>
</reference>
<evidence type="ECO:0000256" key="1">
    <source>
        <dbReference type="SAM" id="Phobius"/>
    </source>
</evidence>
<accession>A0A975YIS0</accession>
<feature type="transmembrane region" description="Helical" evidence="1">
    <location>
        <begin position="42"/>
        <end position="60"/>
    </location>
</feature>
<evidence type="ECO:0000313" key="4">
    <source>
        <dbReference type="Proteomes" id="UP000694001"/>
    </source>
</evidence>